<dbReference type="EMBL" id="PGOL01000108">
    <property type="protein sequence ID" value="PKI76791.1"/>
    <property type="molecule type" value="Genomic_DNA"/>
</dbReference>
<organism evidence="2 3">
    <name type="scientific">Punica granatum</name>
    <name type="common">Pomegranate</name>
    <dbReference type="NCBI Taxonomy" id="22663"/>
    <lineage>
        <taxon>Eukaryota</taxon>
        <taxon>Viridiplantae</taxon>
        <taxon>Streptophyta</taxon>
        <taxon>Embryophyta</taxon>
        <taxon>Tracheophyta</taxon>
        <taxon>Spermatophyta</taxon>
        <taxon>Magnoliopsida</taxon>
        <taxon>eudicotyledons</taxon>
        <taxon>Gunneridae</taxon>
        <taxon>Pentapetalae</taxon>
        <taxon>rosids</taxon>
        <taxon>malvids</taxon>
        <taxon>Myrtales</taxon>
        <taxon>Lythraceae</taxon>
        <taxon>Punica</taxon>
    </lineage>
</organism>
<evidence type="ECO:0000313" key="3">
    <source>
        <dbReference type="Proteomes" id="UP000233551"/>
    </source>
</evidence>
<feature type="compositionally biased region" description="Basic and acidic residues" evidence="1">
    <location>
        <begin position="73"/>
        <end position="96"/>
    </location>
</feature>
<feature type="region of interest" description="Disordered" evidence="1">
    <location>
        <begin position="299"/>
        <end position="319"/>
    </location>
</feature>
<proteinExistence type="predicted"/>
<dbReference type="AlphaFoldDB" id="A0A2I0L7X9"/>
<keyword evidence="3" id="KW-1185">Reference proteome</keyword>
<dbReference type="PANTHER" id="PTHR36038:SF3">
    <property type="entry name" value="OVATE FAMILY PROTEIN"/>
    <property type="match status" value="1"/>
</dbReference>
<protein>
    <submittedName>
        <fullName evidence="2">Uncharacterized protein</fullName>
    </submittedName>
</protein>
<feature type="region of interest" description="Disordered" evidence="1">
    <location>
        <begin position="63"/>
        <end position="96"/>
    </location>
</feature>
<evidence type="ECO:0000313" key="2">
    <source>
        <dbReference type="EMBL" id="PKI76791.1"/>
    </source>
</evidence>
<reference evidence="2 3" key="1">
    <citation type="submission" date="2017-11" db="EMBL/GenBank/DDBJ databases">
        <title>De-novo sequencing of pomegranate (Punica granatum L.) genome.</title>
        <authorList>
            <person name="Akparov Z."/>
            <person name="Amiraslanov A."/>
            <person name="Hajiyeva S."/>
            <person name="Abbasov M."/>
            <person name="Kaur K."/>
            <person name="Hamwieh A."/>
            <person name="Solovyev V."/>
            <person name="Salamov A."/>
            <person name="Braich B."/>
            <person name="Kosarev P."/>
            <person name="Mahmoud A."/>
            <person name="Hajiyev E."/>
            <person name="Babayeva S."/>
            <person name="Izzatullayeva V."/>
            <person name="Mammadov A."/>
            <person name="Mammadov A."/>
            <person name="Sharifova S."/>
            <person name="Ojaghi J."/>
            <person name="Eynullazada K."/>
            <person name="Bayramov B."/>
            <person name="Abdulazimova A."/>
            <person name="Shahmuradov I."/>
        </authorList>
    </citation>
    <scope>NUCLEOTIDE SEQUENCE [LARGE SCALE GENOMIC DNA]</scope>
    <source>
        <strain evidence="3">cv. AG2017</strain>
        <tissue evidence="2">Leaf</tissue>
    </source>
</reference>
<comment type="caution">
    <text evidence="2">The sequence shown here is derived from an EMBL/GenBank/DDBJ whole genome shotgun (WGS) entry which is preliminary data.</text>
</comment>
<feature type="compositionally biased region" description="Basic residues" evidence="1">
    <location>
        <begin position="308"/>
        <end position="319"/>
    </location>
</feature>
<sequence length="319" mass="35897">MAPTRDTRGTDPGTRRAYVYSQVYGQHKCHQDRQLIHISWKIPKNMQILQRLFKAAQEQAAAGENETASGQELELKDIVPHEQQGKSKNTRRGEQGSRKFKPFKILCRKDVAKACFYSLIDLRRLRSFNTRRHWKVLRSRMKEDIARGLGMISQKATETSGSHVGNKVLPINDLNTTISSSSCDEPGKKDKDQKAKGDKMKAMSRMKELLRWAAAAKTKKGGKFISRKVLHFRNRSVALKAVPDDDQLSNDSPKISFQWDVESCSTASSAYSAISIASSSRIDRIGGLLESAPRKGNWITTDSESTHHHSLRKCGTKNV</sequence>
<dbReference type="Proteomes" id="UP000233551">
    <property type="component" value="Unassembled WGS sequence"/>
</dbReference>
<gene>
    <name evidence="2" type="ORF">CRG98_002777</name>
</gene>
<feature type="region of interest" description="Disordered" evidence="1">
    <location>
        <begin position="179"/>
        <end position="200"/>
    </location>
</feature>
<evidence type="ECO:0000256" key="1">
    <source>
        <dbReference type="SAM" id="MobiDB-lite"/>
    </source>
</evidence>
<dbReference type="PANTHER" id="PTHR36038">
    <property type="entry name" value="OS06G0102750 PROTEIN"/>
    <property type="match status" value="1"/>
</dbReference>
<accession>A0A2I0L7X9</accession>
<feature type="compositionally biased region" description="Basic and acidic residues" evidence="1">
    <location>
        <begin position="185"/>
        <end position="200"/>
    </location>
</feature>
<name>A0A2I0L7X9_PUNGR</name>